<feature type="region of interest" description="Disordered" evidence="1">
    <location>
        <begin position="1"/>
        <end position="27"/>
    </location>
</feature>
<gene>
    <name evidence="2" type="ORF">Y88_2429</name>
</gene>
<dbReference type="Proteomes" id="UP000004728">
    <property type="component" value="Unassembled WGS sequence"/>
</dbReference>
<evidence type="ECO:0000256" key="1">
    <source>
        <dbReference type="SAM" id="MobiDB-lite"/>
    </source>
</evidence>
<evidence type="ECO:0000313" key="2">
    <source>
        <dbReference type="EMBL" id="EGD59645.1"/>
    </source>
</evidence>
<dbReference type="HOGENOM" id="CLU_3064082_0_0_5"/>
<organism evidence="2 3">
    <name type="scientific">Novosphingobium nitrogenifigens DSM 19370</name>
    <dbReference type="NCBI Taxonomy" id="983920"/>
    <lineage>
        <taxon>Bacteria</taxon>
        <taxon>Pseudomonadati</taxon>
        <taxon>Pseudomonadota</taxon>
        <taxon>Alphaproteobacteria</taxon>
        <taxon>Sphingomonadales</taxon>
        <taxon>Sphingomonadaceae</taxon>
        <taxon>Novosphingobium</taxon>
    </lineage>
</organism>
<keyword evidence="3" id="KW-1185">Reference proteome</keyword>
<proteinExistence type="predicted"/>
<reference evidence="2 3" key="1">
    <citation type="journal article" date="2012" name="J. Bacteriol.">
        <title>Draft Genome Sequence of Novosphingobium nitrogenifigens Y88T.</title>
        <authorList>
            <person name="Strabala T.J."/>
            <person name="Macdonald L."/>
            <person name="Liu V."/>
            <person name="Smit A.M."/>
        </authorList>
    </citation>
    <scope>NUCLEOTIDE SEQUENCE [LARGE SCALE GENOMIC DNA]</scope>
    <source>
        <strain evidence="2 3">DSM 19370</strain>
    </source>
</reference>
<sequence length="53" mass="5965">MNPRCRTSLSPIRRRFDSSSRSSAMRGVRNLSPNIEACVLKMRTSDTSGMLSF</sequence>
<dbReference type="AlphaFoldDB" id="F1Z6I5"/>
<dbReference type="STRING" id="983920.Y88_2429"/>
<comment type="caution">
    <text evidence="2">The sequence shown here is derived from an EMBL/GenBank/DDBJ whole genome shotgun (WGS) entry which is preliminary data.</text>
</comment>
<dbReference type="InParanoid" id="F1Z6I5"/>
<name>F1Z6I5_9SPHN</name>
<protein>
    <submittedName>
        <fullName evidence="2">Uncharacterized protein</fullName>
    </submittedName>
</protein>
<accession>F1Z6I5</accession>
<evidence type="ECO:0000313" key="3">
    <source>
        <dbReference type="Proteomes" id="UP000004728"/>
    </source>
</evidence>
<dbReference type="EMBL" id="AEWJ01000025">
    <property type="protein sequence ID" value="EGD59645.1"/>
    <property type="molecule type" value="Genomic_DNA"/>
</dbReference>